<organism evidence="1 2">
    <name type="scientific">Candidatus Doudnabacteria bacterium RIFCSPLOWO2_01_FULL_44_21</name>
    <dbReference type="NCBI Taxonomy" id="1817841"/>
    <lineage>
        <taxon>Bacteria</taxon>
        <taxon>Candidatus Doudnaibacteriota</taxon>
    </lineage>
</organism>
<name>A0A1F5Q5D4_9BACT</name>
<evidence type="ECO:0000313" key="1">
    <source>
        <dbReference type="EMBL" id="OGE97389.1"/>
    </source>
</evidence>
<proteinExistence type="predicted"/>
<dbReference type="Proteomes" id="UP000177281">
    <property type="component" value="Unassembled WGS sequence"/>
</dbReference>
<reference evidence="1 2" key="1">
    <citation type="journal article" date="2016" name="Nat. Commun.">
        <title>Thousands of microbial genomes shed light on interconnected biogeochemical processes in an aquifer system.</title>
        <authorList>
            <person name="Anantharaman K."/>
            <person name="Brown C.T."/>
            <person name="Hug L.A."/>
            <person name="Sharon I."/>
            <person name="Castelle C.J."/>
            <person name="Probst A.J."/>
            <person name="Thomas B.C."/>
            <person name="Singh A."/>
            <person name="Wilkins M.J."/>
            <person name="Karaoz U."/>
            <person name="Brodie E.L."/>
            <person name="Williams K.H."/>
            <person name="Hubbard S.S."/>
            <person name="Banfield J.F."/>
        </authorList>
    </citation>
    <scope>NUCLEOTIDE SEQUENCE [LARGE SCALE GENOMIC DNA]</scope>
</reference>
<dbReference type="EMBL" id="MFFB01000001">
    <property type="protein sequence ID" value="OGE97389.1"/>
    <property type="molecule type" value="Genomic_DNA"/>
</dbReference>
<comment type="caution">
    <text evidence="1">The sequence shown here is derived from an EMBL/GenBank/DDBJ whole genome shotgun (WGS) entry which is preliminary data.</text>
</comment>
<evidence type="ECO:0000313" key="2">
    <source>
        <dbReference type="Proteomes" id="UP000177281"/>
    </source>
</evidence>
<sequence>MRVPLHKHTLSHKKICEICKRHDPMIRNYSEDFDLQTAIRNYVEKTTGDRVNVGDIAHLCDNCYGLVNQNEEEERE</sequence>
<dbReference type="AlphaFoldDB" id="A0A1F5Q5D4"/>
<accession>A0A1F5Q5D4</accession>
<protein>
    <submittedName>
        <fullName evidence="1">Uncharacterized protein</fullName>
    </submittedName>
</protein>
<gene>
    <name evidence="1" type="ORF">A3B10_02230</name>
</gene>